<dbReference type="EMBL" id="MG581741">
    <property type="protein sequence ID" value="AWW17498.1"/>
    <property type="molecule type" value="Genomic_RNA"/>
</dbReference>
<accession>A0A384ZKF6</accession>
<evidence type="ECO:0000313" key="3">
    <source>
        <dbReference type="EMBL" id="QLA46859.1"/>
    </source>
</evidence>
<evidence type="ECO:0000313" key="2">
    <source>
        <dbReference type="EMBL" id="AWW17498.1"/>
    </source>
</evidence>
<organism evidence="2 4">
    <name type="scientific">Kaisodi virus</name>
    <dbReference type="NCBI Taxonomy" id="1564120"/>
    <lineage>
        <taxon>Viruses</taxon>
        <taxon>Riboviria</taxon>
        <taxon>Orthornavirae</taxon>
        <taxon>Negarnaviricota</taxon>
        <taxon>Polyploviricotina</taxon>
        <taxon>Bunyaviricetes</taxon>
        <taxon>Hareavirales</taxon>
        <taxon>Phenuiviridae</taxon>
        <taxon>Uukuvirus</taxon>
        <taxon>Uukuvirus kaisodiense</taxon>
    </lineage>
</organism>
<keyword evidence="1" id="KW-0812">Transmembrane</keyword>
<sequence length="268" mass="30995">MNTVAIYPTGILSPSSLTGIYLIVYVSKKTIWDFLDNGLQPCYHDLTGDVTLVEDLSSGWLQADCTLFEIMKNASDQEFRSYSALPAACSWPFGRPSLALARLYKRITTWDSPEVVLTPKLMKSVCRQALQQSKKVSEEMSLSDQIIQCYLKIKFRMIRCKLDYHLISGRCLLKDLFLCQLLTCGVHLAKLESKAIMRWRRVKRLKEKERTEQVIRLIQEERERTLRDLPLRPELFLGDEQFLRCWLDVSWGADWPTLVLAAQGQMTH</sequence>
<reference evidence="2 4" key="1">
    <citation type="journal article" date="2018" name="Ticks Tick Borne Dis.">
        <title>Complete genome sequencing of Kaisodi virus isolated from ticks in India belonging to Phlebovirus genus, family Phenuiviridae.</title>
        <authorList>
            <person name="Yadav P.D."/>
            <person name="Nyayanit D.A."/>
            <person name="Shete A.M."/>
            <person name="Jain S."/>
            <person name="Majumdar T.P."/>
            <person name="Chaubal G.Y."/>
            <person name="Shil P."/>
            <person name="Kore P.M."/>
            <person name="Mourya D.T."/>
        </authorList>
    </citation>
    <scope>NUCLEOTIDE SEQUENCE [LARGE SCALE GENOMIC DNA]</scope>
    <source>
        <strain evidence="2">G14132</strain>
    </source>
</reference>
<reference evidence="3" key="2">
    <citation type="submission" date="2019-05" db="EMBL/GenBank/DDBJ databases">
        <title>Genomic Characterization of 104 Bunyaviruses in the Families Peribunyaviridae, Nairoviridae, and Phenuiviridae.</title>
        <authorList>
            <person name="Kapuscinski M."/>
            <person name="Bergren N."/>
            <person name="Russell B."/>
            <person name="Lee J."/>
            <person name="Borland E."/>
            <person name="King D."/>
            <person name="Burkhalter K."/>
            <person name="Stenglein M."/>
            <person name="Kading R."/>
        </authorList>
    </citation>
    <scope>NUCLEOTIDE SEQUENCE</scope>
    <source>
        <strain evidence="3">G 14132</strain>
    </source>
</reference>
<dbReference type="EMBL" id="MK896549">
    <property type="protein sequence ID" value="QLA46859.1"/>
    <property type="molecule type" value="Genomic_RNA"/>
</dbReference>
<keyword evidence="1" id="KW-0472">Membrane</keyword>
<proteinExistence type="predicted"/>
<dbReference type="OrthoDB" id="30811at10239"/>
<name>A0A384ZKF6_9VIRU</name>
<feature type="transmembrane region" description="Helical" evidence="1">
    <location>
        <begin position="6"/>
        <end position="26"/>
    </location>
</feature>
<dbReference type="RefSeq" id="YP_009551637.1">
    <property type="nucleotide sequence ID" value="NC_040492.1"/>
</dbReference>
<keyword evidence="1" id="KW-1133">Transmembrane helix</keyword>
<keyword evidence="4" id="KW-1185">Reference proteome</keyword>
<dbReference type="KEGG" id="vg:41703969"/>
<dbReference type="Proteomes" id="UP000288915">
    <property type="component" value="Genome"/>
</dbReference>
<dbReference type="GeneID" id="41703969"/>
<protein>
    <submittedName>
        <fullName evidence="3">NSs</fullName>
    </submittedName>
    <submittedName>
        <fullName evidence="2">Non-structural protein</fullName>
    </submittedName>
</protein>
<evidence type="ECO:0000313" key="4">
    <source>
        <dbReference type="Proteomes" id="UP000288915"/>
    </source>
</evidence>
<evidence type="ECO:0000256" key="1">
    <source>
        <dbReference type="SAM" id="Phobius"/>
    </source>
</evidence>